<dbReference type="PANTHER" id="PTHR43201">
    <property type="entry name" value="ACYL-COA SYNTHETASE"/>
    <property type="match status" value="1"/>
</dbReference>
<reference evidence="5 6" key="1">
    <citation type="journal article" date="2009" name="Stand. Genomic Sci.">
        <title>Complete genome sequence of Pirellula staleyi type strain (ATCC 27377).</title>
        <authorList>
            <person name="Clum A."/>
            <person name="Tindall B.J."/>
            <person name="Sikorski J."/>
            <person name="Ivanova N."/>
            <person name="Mavrommatis K."/>
            <person name="Lucas S."/>
            <person name="Glavina del Rio T."/>
            <person name="Nolan M."/>
            <person name="Chen F."/>
            <person name="Tice H."/>
            <person name="Pitluck S."/>
            <person name="Cheng J.F."/>
            <person name="Chertkov O."/>
            <person name="Brettin T."/>
            <person name="Han C."/>
            <person name="Detter J.C."/>
            <person name="Kuske C."/>
            <person name="Bruce D."/>
            <person name="Goodwin L."/>
            <person name="Ovchinikova G."/>
            <person name="Pati A."/>
            <person name="Mikhailova N."/>
            <person name="Chen A."/>
            <person name="Palaniappan K."/>
            <person name="Land M."/>
            <person name="Hauser L."/>
            <person name="Chang Y.J."/>
            <person name="Jeffries C.D."/>
            <person name="Chain P."/>
            <person name="Rohde M."/>
            <person name="Goker M."/>
            <person name="Bristow J."/>
            <person name="Eisen J.A."/>
            <person name="Markowitz V."/>
            <person name="Hugenholtz P."/>
            <person name="Kyrpides N.C."/>
            <person name="Klenk H.P."/>
            <person name="Lapidus A."/>
        </authorList>
    </citation>
    <scope>NUCLEOTIDE SEQUENCE [LARGE SCALE GENOMIC DNA]</scope>
    <source>
        <strain evidence="6">ATCC 27377 / DSM 6068 / ICPB 4128</strain>
    </source>
</reference>
<dbReference type="FunFam" id="3.30.300.30:FF:000008">
    <property type="entry name" value="2,3-dihydroxybenzoate-AMP ligase"/>
    <property type="match status" value="1"/>
</dbReference>
<dbReference type="PROSITE" id="PS00455">
    <property type="entry name" value="AMP_BINDING"/>
    <property type="match status" value="1"/>
</dbReference>
<dbReference type="Gene3D" id="3.30.300.30">
    <property type="match status" value="1"/>
</dbReference>
<dbReference type="InterPro" id="IPR042099">
    <property type="entry name" value="ANL_N_sf"/>
</dbReference>
<dbReference type="EMBL" id="CP001848">
    <property type="protein sequence ID" value="ADB17027.1"/>
    <property type="molecule type" value="Genomic_DNA"/>
</dbReference>
<dbReference type="Pfam" id="PF13193">
    <property type="entry name" value="AMP-binding_C"/>
    <property type="match status" value="1"/>
</dbReference>
<organism evidence="5 6">
    <name type="scientific">Pirellula staleyi (strain ATCC 27377 / DSM 6068 / ICPB 4128)</name>
    <name type="common">Pirella staleyi</name>
    <dbReference type="NCBI Taxonomy" id="530564"/>
    <lineage>
        <taxon>Bacteria</taxon>
        <taxon>Pseudomonadati</taxon>
        <taxon>Planctomycetota</taxon>
        <taxon>Planctomycetia</taxon>
        <taxon>Pirellulales</taxon>
        <taxon>Pirellulaceae</taxon>
        <taxon>Pirellula</taxon>
    </lineage>
</organism>
<evidence type="ECO:0000313" key="5">
    <source>
        <dbReference type="EMBL" id="ADB17027.1"/>
    </source>
</evidence>
<dbReference type="SUPFAM" id="SSF56801">
    <property type="entry name" value="Acetyl-CoA synthetase-like"/>
    <property type="match status" value="1"/>
</dbReference>
<dbReference type="STRING" id="530564.Psta_2357"/>
<sequence length="576" mass="63171">MNTHSSPPSKNGSLCFHRATELAVDRQTIGQVLAQTAAKFSDRDAMVFLDPAHGLARSRWTWHELAADVRAVTRGLIACGIRTGDHVAIWATNIPQWVLLQLATAEIGAVLVTINPAYRPFELEYVLGQSDAAALFLSDAFKTSNYYQMFAEVCPELGKNSDGVIQSIRFPKLRLAVGLRGAVPSGMLRWQELVDAGKNISDAELAPHLARPQPEDAVNIQYTSGTTGFPKAAMLSHRNLLMNALYIGDRQHLTAADRICIPVPFYHCFGCVLGSLAAVVHGAAMILPAEHFQATKALVAIEQERATALYGVPTMFIAMLEDPTLAARDISSLRTGIMAGSPCPIEVMRRVTTTLHCPELTIAYGQTEASPVITQTSIDDPLELRVETVGRPLPGFEVRIVGPDNLDVPEGEQGELVARGHGVMIGYYANPQATAAAIDREGWLHSGDLARRLPTGHYKITGRLKEMVIRGGENIYPREIEEFLFTHPAIEQVAVVGVPDSHFGEELCAWIKRKADAQLTEDDVRAYCRGSIAHYKTPRYICLVDSFPQTVTGKIQKFKIRETMIDQLGLEEEKTA</sequence>
<evidence type="ECO:0000256" key="1">
    <source>
        <dbReference type="ARBA" id="ARBA00006432"/>
    </source>
</evidence>
<dbReference type="Pfam" id="PF00501">
    <property type="entry name" value="AMP-binding"/>
    <property type="match status" value="1"/>
</dbReference>
<proteinExistence type="inferred from homology"/>
<dbReference type="HOGENOM" id="CLU_000022_59_7_0"/>
<dbReference type="Proteomes" id="UP000001887">
    <property type="component" value="Chromosome"/>
</dbReference>
<feature type="domain" description="AMP-dependent synthetase/ligase" evidence="3">
    <location>
        <begin position="34"/>
        <end position="428"/>
    </location>
</feature>
<protein>
    <submittedName>
        <fullName evidence="5">AMP-dependent synthetase and ligase</fullName>
    </submittedName>
</protein>
<dbReference type="KEGG" id="psl:Psta_2357"/>
<evidence type="ECO:0000313" key="6">
    <source>
        <dbReference type="Proteomes" id="UP000001887"/>
    </source>
</evidence>
<dbReference type="eggNOG" id="COG0318">
    <property type="taxonomic scope" value="Bacteria"/>
</dbReference>
<dbReference type="GO" id="GO:0006631">
    <property type="term" value="P:fatty acid metabolic process"/>
    <property type="evidence" value="ECO:0007669"/>
    <property type="project" value="TreeGrafter"/>
</dbReference>
<dbReference type="InterPro" id="IPR045851">
    <property type="entry name" value="AMP-bd_C_sf"/>
</dbReference>
<dbReference type="GO" id="GO:0031956">
    <property type="term" value="F:medium-chain fatty acid-CoA ligase activity"/>
    <property type="evidence" value="ECO:0007669"/>
    <property type="project" value="TreeGrafter"/>
</dbReference>
<accession>D2R3S3</accession>
<dbReference type="InterPro" id="IPR020845">
    <property type="entry name" value="AMP-binding_CS"/>
</dbReference>
<name>D2R3S3_PIRSD</name>
<dbReference type="Gene3D" id="3.40.50.12780">
    <property type="entry name" value="N-terminal domain of ligase-like"/>
    <property type="match status" value="1"/>
</dbReference>
<dbReference type="InterPro" id="IPR025110">
    <property type="entry name" value="AMP-bd_C"/>
</dbReference>
<comment type="similarity">
    <text evidence="1">Belongs to the ATP-dependent AMP-binding enzyme family.</text>
</comment>
<evidence type="ECO:0000259" key="3">
    <source>
        <dbReference type="Pfam" id="PF00501"/>
    </source>
</evidence>
<gene>
    <name evidence="5" type="ordered locus">Psta_2357</name>
</gene>
<feature type="domain" description="AMP-binding enzyme C-terminal" evidence="4">
    <location>
        <begin position="479"/>
        <end position="554"/>
    </location>
</feature>
<dbReference type="AlphaFoldDB" id="D2R3S3"/>
<dbReference type="CDD" id="cd05917">
    <property type="entry name" value="FACL_like_2"/>
    <property type="match status" value="1"/>
</dbReference>
<dbReference type="OrthoDB" id="9778383at2"/>
<evidence type="ECO:0000259" key="4">
    <source>
        <dbReference type="Pfam" id="PF13193"/>
    </source>
</evidence>
<dbReference type="PANTHER" id="PTHR43201:SF5">
    <property type="entry name" value="MEDIUM-CHAIN ACYL-COA LIGASE ACSF2, MITOCHONDRIAL"/>
    <property type="match status" value="1"/>
</dbReference>
<dbReference type="InterPro" id="IPR000873">
    <property type="entry name" value="AMP-dep_synth/lig_dom"/>
</dbReference>
<evidence type="ECO:0000256" key="2">
    <source>
        <dbReference type="ARBA" id="ARBA00022598"/>
    </source>
</evidence>
<keyword evidence="2 5" id="KW-0436">Ligase</keyword>
<keyword evidence="6" id="KW-1185">Reference proteome</keyword>